<reference evidence="1" key="1">
    <citation type="journal article" date="2020" name="Cell">
        <title>Large-Scale Comparative Analyses of Tick Genomes Elucidate Their Genetic Diversity and Vector Capacities.</title>
        <authorList>
            <consortium name="Tick Genome and Microbiome Consortium (TIGMIC)"/>
            <person name="Jia N."/>
            <person name="Wang J."/>
            <person name="Shi W."/>
            <person name="Du L."/>
            <person name="Sun Y."/>
            <person name="Zhan W."/>
            <person name="Jiang J.F."/>
            <person name="Wang Q."/>
            <person name="Zhang B."/>
            <person name="Ji P."/>
            <person name="Bell-Sakyi L."/>
            <person name="Cui X.M."/>
            <person name="Yuan T.T."/>
            <person name="Jiang B.G."/>
            <person name="Yang W.F."/>
            <person name="Lam T.T."/>
            <person name="Chang Q.C."/>
            <person name="Ding S.J."/>
            <person name="Wang X.J."/>
            <person name="Zhu J.G."/>
            <person name="Ruan X.D."/>
            <person name="Zhao L."/>
            <person name="Wei J.T."/>
            <person name="Ye R.Z."/>
            <person name="Que T.C."/>
            <person name="Du C.H."/>
            <person name="Zhou Y.H."/>
            <person name="Cheng J.X."/>
            <person name="Dai P.F."/>
            <person name="Guo W.B."/>
            <person name="Han X.H."/>
            <person name="Huang E.J."/>
            <person name="Li L.F."/>
            <person name="Wei W."/>
            <person name="Gao Y.C."/>
            <person name="Liu J.Z."/>
            <person name="Shao H.Z."/>
            <person name="Wang X."/>
            <person name="Wang C.C."/>
            <person name="Yang T.C."/>
            <person name="Huo Q.B."/>
            <person name="Li W."/>
            <person name="Chen H.Y."/>
            <person name="Chen S.E."/>
            <person name="Zhou L.G."/>
            <person name="Ni X.B."/>
            <person name="Tian J.H."/>
            <person name="Sheng Y."/>
            <person name="Liu T."/>
            <person name="Pan Y.S."/>
            <person name="Xia L.Y."/>
            <person name="Li J."/>
            <person name="Zhao F."/>
            <person name="Cao W.C."/>
        </authorList>
    </citation>
    <scope>NUCLEOTIDE SEQUENCE</scope>
    <source>
        <strain evidence="1">Rmic-2018</strain>
    </source>
</reference>
<organism evidence="1 2">
    <name type="scientific">Rhipicephalus microplus</name>
    <name type="common">Cattle tick</name>
    <name type="synonym">Boophilus microplus</name>
    <dbReference type="NCBI Taxonomy" id="6941"/>
    <lineage>
        <taxon>Eukaryota</taxon>
        <taxon>Metazoa</taxon>
        <taxon>Ecdysozoa</taxon>
        <taxon>Arthropoda</taxon>
        <taxon>Chelicerata</taxon>
        <taxon>Arachnida</taxon>
        <taxon>Acari</taxon>
        <taxon>Parasitiformes</taxon>
        <taxon>Ixodida</taxon>
        <taxon>Ixodoidea</taxon>
        <taxon>Ixodidae</taxon>
        <taxon>Rhipicephalinae</taxon>
        <taxon>Rhipicephalus</taxon>
        <taxon>Boophilus</taxon>
    </lineage>
</organism>
<evidence type="ECO:0000313" key="1">
    <source>
        <dbReference type="EMBL" id="KAH8024612.1"/>
    </source>
</evidence>
<protein>
    <submittedName>
        <fullName evidence="1">Uncharacterized protein</fullName>
    </submittedName>
</protein>
<accession>A0A9J6DRE1</accession>
<gene>
    <name evidence="1" type="ORF">HPB51_026184</name>
</gene>
<comment type="caution">
    <text evidence="1">The sequence shown here is derived from an EMBL/GenBank/DDBJ whole genome shotgun (WGS) entry which is preliminary data.</text>
</comment>
<evidence type="ECO:0000313" key="2">
    <source>
        <dbReference type="Proteomes" id="UP000821866"/>
    </source>
</evidence>
<dbReference type="EMBL" id="JABSTU010000008">
    <property type="protein sequence ID" value="KAH8024612.1"/>
    <property type="molecule type" value="Genomic_DNA"/>
</dbReference>
<reference evidence="1" key="2">
    <citation type="submission" date="2021-09" db="EMBL/GenBank/DDBJ databases">
        <authorList>
            <person name="Jia N."/>
            <person name="Wang J."/>
            <person name="Shi W."/>
            <person name="Du L."/>
            <person name="Sun Y."/>
            <person name="Zhan W."/>
            <person name="Jiang J."/>
            <person name="Wang Q."/>
            <person name="Zhang B."/>
            <person name="Ji P."/>
            <person name="Sakyi L.B."/>
            <person name="Cui X."/>
            <person name="Yuan T."/>
            <person name="Jiang B."/>
            <person name="Yang W."/>
            <person name="Lam T.T.-Y."/>
            <person name="Chang Q."/>
            <person name="Ding S."/>
            <person name="Wang X."/>
            <person name="Zhu J."/>
            <person name="Ruan X."/>
            <person name="Zhao L."/>
            <person name="Wei J."/>
            <person name="Que T."/>
            <person name="Du C."/>
            <person name="Cheng J."/>
            <person name="Dai P."/>
            <person name="Han X."/>
            <person name="Huang E."/>
            <person name="Gao Y."/>
            <person name="Liu J."/>
            <person name="Shao H."/>
            <person name="Ye R."/>
            <person name="Li L."/>
            <person name="Wei W."/>
            <person name="Wang X."/>
            <person name="Wang C."/>
            <person name="Huo Q."/>
            <person name="Li W."/>
            <person name="Guo W."/>
            <person name="Chen H."/>
            <person name="Chen S."/>
            <person name="Zhou L."/>
            <person name="Zhou L."/>
            <person name="Ni X."/>
            <person name="Tian J."/>
            <person name="Zhou Y."/>
            <person name="Sheng Y."/>
            <person name="Liu T."/>
            <person name="Pan Y."/>
            <person name="Xia L."/>
            <person name="Li J."/>
            <person name="Zhao F."/>
            <person name="Cao W."/>
        </authorList>
    </citation>
    <scope>NUCLEOTIDE SEQUENCE</scope>
    <source>
        <strain evidence="1">Rmic-2018</strain>
        <tissue evidence="1">Larvae</tissue>
    </source>
</reference>
<keyword evidence="2" id="KW-1185">Reference proteome</keyword>
<dbReference type="AlphaFoldDB" id="A0A9J6DRE1"/>
<name>A0A9J6DRE1_RHIMP</name>
<sequence>MALPHLAARDLVATKTVARQRPRVTLVLSSRATRRSRRGLELWLEPLAEVMQLSRSERACRHFLRHAPSWTTSCSQQPLRPPSPFLPHSAIRDFQPRSPPFSLTVLLCEEVNQPLFFPSDNGRYSGFCATLKQHFRVEREASCAYEAPGKNNVQPTPTTFQRVSSFQQTNITSFRRPLSGFDQLLVTSVSYLSVIFHPNRRVSNRAKALST</sequence>
<dbReference type="Proteomes" id="UP000821866">
    <property type="component" value="Chromosome 6"/>
</dbReference>
<proteinExistence type="predicted"/>